<evidence type="ECO:0000313" key="2">
    <source>
        <dbReference type="EMBL" id="ABW31547.1"/>
    </source>
</evidence>
<dbReference type="Gene3D" id="3.90.1530.10">
    <property type="entry name" value="Conserved hypothetical protein from pyrococcus furiosus pfu- 392566-001, ParB domain"/>
    <property type="match status" value="1"/>
</dbReference>
<sequence>MPSKQTTSISTESNVQSVEIAKIRMDGGTQPRSQLYEEVVAEYADDMQQGAKFPPVTVYYDGKEYWLADGFHRVRARESLGTKEIVAEVRLGTQRDAVLFAVGANAVHGLRRTNADKRRSVERLIRDHEWSLWSDNAISKRCGVSNTFVGKIRNELQLNSNDSPAKLRRGMDNRLIDTSRIGGKSFQDEKDTTKRQRKRKQVSELDLKQLTVEPKKVVNGDIWRLGKSHYLFCGDSSSKKFQKLLPSEIGLFMIFLDTQEYWPQSLPENTKNALSFYSSYGEDIDLRNLREIIENCLATTTEADDTVVMLNLPDPSLFILMESLYCLCYCAESDPQRCTDALTAWSAISQPLKKL</sequence>
<protein>
    <recommendedName>
        <fullName evidence="1">ParB-like N-terminal domain-containing protein</fullName>
    </recommendedName>
</protein>
<dbReference type="HOGENOM" id="CLU_779925_0_0_3"/>
<geneLocation type="plasmid" evidence="2 3">
    <name>pREB1</name>
</geneLocation>
<evidence type="ECO:0000313" key="3">
    <source>
        <dbReference type="Proteomes" id="UP000000268"/>
    </source>
</evidence>
<gene>
    <name evidence="2" type="ordered locus">AM1_A0038</name>
</gene>
<accession>A8ZK47</accession>
<dbReference type="Pfam" id="PF02195">
    <property type="entry name" value="ParB_N"/>
    <property type="match status" value="1"/>
</dbReference>
<dbReference type="KEGG" id="amr:AM1_A0038"/>
<evidence type="ECO:0000259" key="1">
    <source>
        <dbReference type="SMART" id="SM00470"/>
    </source>
</evidence>
<name>A8ZK47_ACAM1</name>
<dbReference type="SUPFAM" id="SSF110849">
    <property type="entry name" value="ParB/Sulfiredoxin"/>
    <property type="match status" value="1"/>
</dbReference>
<dbReference type="RefSeq" id="WP_012166550.1">
    <property type="nucleotide sequence ID" value="NC_009926.1"/>
</dbReference>
<proteinExistence type="predicted"/>
<dbReference type="InterPro" id="IPR036086">
    <property type="entry name" value="ParB/Sulfiredoxin_sf"/>
</dbReference>
<keyword evidence="2" id="KW-0614">Plasmid</keyword>
<dbReference type="AlphaFoldDB" id="A8ZK47"/>
<reference evidence="2 3" key="1">
    <citation type="journal article" date="2008" name="Proc. Natl. Acad. Sci. U.S.A.">
        <title>Niche adaptation and genome expansion in the chlorophyll d-producing cyanobacterium Acaryochloris marina.</title>
        <authorList>
            <person name="Swingley W.D."/>
            <person name="Chen M."/>
            <person name="Cheung P.C."/>
            <person name="Conrad A.L."/>
            <person name="Dejesa L.C."/>
            <person name="Hao J."/>
            <person name="Honchak B.M."/>
            <person name="Karbach L.E."/>
            <person name="Kurdoglu A."/>
            <person name="Lahiri S."/>
            <person name="Mastrian S.D."/>
            <person name="Miyashita H."/>
            <person name="Page L."/>
            <person name="Ramakrishna P."/>
            <person name="Satoh S."/>
            <person name="Sattley W.M."/>
            <person name="Shimada Y."/>
            <person name="Taylor H.L."/>
            <person name="Tomo T."/>
            <person name="Tsuchiya T."/>
            <person name="Wang Z.T."/>
            <person name="Raymond J."/>
            <person name="Mimuro M."/>
            <person name="Blankenship R.E."/>
            <person name="Touchman J.W."/>
        </authorList>
    </citation>
    <scope>NUCLEOTIDE SEQUENCE [LARGE SCALE GENOMIC DNA]</scope>
    <source>
        <strain evidence="3">MBIC 11017</strain>
        <plasmid evidence="3">Plasmid pREB1</plasmid>
    </source>
</reference>
<dbReference type="Proteomes" id="UP000000268">
    <property type="component" value="Plasmid pREB1"/>
</dbReference>
<feature type="domain" description="ParB-like N-terminal" evidence="1">
    <location>
        <begin position="16"/>
        <end position="106"/>
    </location>
</feature>
<dbReference type="OrthoDB" id="569300at2"/>
<keyword evidence="3" id="KW-1185">Reference proteome</keyword>
<dbReference type="EMBL" id="CP000838">
    <property type="protein sequence ID" value="ABW31547.1"/>
    <property type="molecule type" value="Genomic_DNA"/>
</dbReference>
<organism evidence="2 3">
    <name type="scientific">Acaryochloris marina (strain MBIC 11017)</name>
    <dbReference type="NCBI Taxonomy" id="329726"/>
    <lineage>
        <taxon>Bacteria</taxon>
        <taxon>Bacillati</taxon>
        <taxon>Cyanobacteriota</taxon>
        <taxon>Cyanophyceae</taxon>
        <taxon>Acaryochloridales</taxon>
        <taxon>Acaryochloridaceae</taxon>
        <taxon>Acaryochloris</taxon>
    </lineage>
</organism>
<dbReference type="SMART" id="SM00470">
    <property type="entry name" value="ParB"/>
    <property type="match status" value="1"/>
</dbReference>
<dbReference type="InterPro" id="IPR003115">
    <property type="entry name" value="ParB_N"/>
</dbReference>